<gene>
    <name evidence="1" type="ORF">ACFQZ6_06750</name>
</gene>
<comment type="caution">
    <text evidence="1">The sequence shown here is derived from an EMBL/GenBank/DDBJ whole genome shotgun (WGS) entry which is preliminary data.</text>
</comment>
<sequence>MTVVETIRFRLRPDVDDAAFQDVNRTMEKAYMQPRPGFVSRSTARSADGEYLVTVQWRSPEEAEATIGAFFAAPETQEFLAAVDLETVQPGRYELIEP</sequence>
<name>A0ABW2W4L7_9ACTN</name>
<dbReference type="Gene3D" id="3.30.70.100">
    <property type="match status" value="1"/>
</dbReference>
<protein>
    <recommendedName>
        <fullName evidence="3">ABM domain-containing protein</fullName>
    </recommendedName>
</protein>
<dbReference type="InterPro" id="IPR011008">
    <property type="entry name" value="Dimeric_a/b-barrel"/>
</dbReference>
<evidence type="ECO:0008006" key="3">
    <source>
        <dbReference type="Google" id="ProtNLM"/>
    </source>
</evidence>
<keyword evidence="2" id="KW-1185">Reference proteome</keyword>
<evidence type="ECO:0000313" key="2">
    <source>
        <dbReference type="Proteomes" id="UP001597023"/>
    </source>
</evidence>
<evidence type="ECO:0000313" key="1">
    <source>
        <dbReference type="EMBL" id="MFD0313929.1"/>
    </source>
</evidence>
<organism evidence="1 2">
    <name type="scientific">Streptomyces flavalbus</name>
    <dbReference type="NCBI Taxonomy" id="2665155"/>
    <lineage>
        <taxon>Bacteria</taxon>
        <taxon>Bacillati</taxon>
        <taxon>Actinomycetota</taxon>
        <taxon>Actinomycetes</taxon>
        <taxon>Kitasatosporales</taxon>
        <taxon>Streptomycetaceae</taxon>
        <taxon>Streptomyces</taxon>
    </lineage>
</organism>
<accession>A0ABW2W4L7</accession>
<proteinExistence type="predicted"/>
<dbReference type="SUPFAM" id="SSF54909">
    <property type="entry name" value="Dimeric alpha+beta barrel"/>
    <property type="match status" value="1"/>
</dbReference>
<dbReference type="Proteomes" id="UP001597023">
    <property type="component" value="Unassembled WGS sequence"/>
</dbReference>
<dbReference type="RefSeq" id="WP_381605605.1">
    <property type="nucleotide sequence ID" value="NZ_JBHTEB010000001.1"/>
</dbReference>
<reference evidence="2" key="1">
    <citation type="journal article" date="2019" name="Int. J. Syst. Evol. Microbiol.">
        <title>The Global Catalogue of Microorganisms (GCM) 10K type strain sequencing project: providing services to taxonomists for standard genome sequencing and annotation.</title>
        <authorList>
            <consortium name="The Broad Institute Genomics Platform"/>
            <consortium name="The Broad Institute Genome Sequencing Center for Infectious Disease"/>
            <person name="Wu L."/>
            <person name="Ma J."/>
        </authorList>
    </citation>
    <scope>NUCLEOTIDE SEQUENCE [LARGE SCALE GENOMIC DNA]</scope>
    <source>
        <strain evidence="2">CGMCC 4.7400</strain>
    </source>
</reference>
<dbReference type="EMBL" id="JBHTEB010000001">
    <property type="protein sequence ID" value="MFD0313929.1"/>
    <property type="molecule type" value="Genomic_DNA"/>
</dbReference>